<dbReference type="InterPro" id="IPR036047">
    <property type="entry name" value="F-box-like_dom_sf"/>
</dbReference>
<dbReference type="InterPro" id="IPR001810">
    <property type="entry name" value="F-box_dom"/>
</dbReference>
<evidence type="ECO:0000313" key="3">
    <source>
        <dbReference type="WBParaSite" id="SPAL_0000823000.1"/>
    </source>
</evidence>
<keyword evidence="2" id="KW-1185">Reference proteome</keyword>
<organism evidence="2 3">
    <name type="scientific">Strongyloides papillosus</name>
    <name type="common">Intestinal threadworm</name>
    <dbReference type="NCBI Taxonomy" id="174720"/>
    <lineage>
        <taxon>Eukaryota</taxon>
        <taxon>Metazoa</taxon>
        <taxon>Ecdysozoa</taxon>
        <taxon>Nematoda</taxon>
        <taxon>Chromadorea</taxon>
        <taxon>Rhabditida</taxon>
        <taxon>Tylenchina</taxon>
        <taxon>Panagrolaimomorpha</taxon>
        <taxon>Strongyloidoidea</taxon>
        <taxon>Strongyloididae</taxon>
        <taxon>Strongyloides</taxon>
    </lineage>
</organism>
<dbReference type="AlphaFoldDB" id="A0A0N5BQR8"/>
<dbReference type="PROSITE" id="PS50181">
    <property type="entry name" value="FBOX"/>
    <property type="match status" value="1"/>
</dbReference>
<proteinExistence type="predicted"/>
<name>A0A0N5BQR8_STREA</name>
<evidence type="ECO:0000259" key="1">
    <source>
        <dbReference type="PROSITE" id="PS50181"/>
    </source>
</evidence>
<sequence>MGLNLISLPPDVLAHIFSEIPWNQLINVKLAARKFNYVTEKYHKNMQKPSLFTLFLGNDFTHNDGIDRIRITYSFVKADVDPLESVSDTKHFFLPSSEPDRLHSFLQKFGDIYFLDEMGIFLDNHTDVVQIFGDHLHKDFGANDMYVSANNSEKDLGTTLSFLQKLQKVHNLELDLHFPHLSVPKDFIIPVRNSLNSIVIRERENTTFISTLKSFLIIILVPC</sequence>
<protein>
    <submittedName>
        <fullName evidence="3">F-box domain-containing protein</fullName>
    </submittedName>
</protein>
<dbReference type="WBParaSite" id="SPAL_0000823000.1">
    <property type="protein sequence ID" value="SPAL_0000823000.1"/>
    <property type="gene ID" value="SPAL_0000823000"/>
</dbReference>
<dbReference type="SUPFAM" id="SSF81383">
    <property type="entry name" value="F-box domain"/>
    <property type="match status" value="1"/>
</dbReference>
<dbReference type="Proteomes" id="UP000046392">
    <property type="component" value="Unplaced"/>
</dbReference>
<accession>A0A0N5BQR8</accession>
<evidence type="ECO:0000313" key="2">
    <source>
        <dbReference type="Proteomes" id="UP000046392"/>
    </source>
</evidence>
<feature type="domain" description="F-box" evidence="1">
    <location>
        <begin position="2"/>
        <end position="49"/>
    </location>
</feature>
<reference evidence="3" key="1">
    <citation type="submission" date="2017-02" db="UniProtKB">
        <authorList>
            <consortium name="WormBaseParasite"/>
        </authorList>
    </citation>
    <scope>IDENTIFICATION</scope>
</reference>